<evidence type="ECO:0000313" key="3">
    <source>
        <dbReference type="Proteomes" id="UP000449906"/>
    </source>
</evidence>
<dbReference type="InterPro" id="IPR014917">
    <property type="entry name" value="DUF1800"/>
</dbReference>
<organism evidence="2 3">
    <name type="scientific">Nocardioides simplex</name>
    <name type="common">Arthrobacter simplex</name>
    <dbReference type="NCBI Taxonomy" id="2045"/>
    <lineage>
        <taxon>Bacteria</taxon>
        <taxon>Bacillati</taxon>
        <taxon>Actinomycetota</taxon>
        <taxon>Actinomycetes</taxon>
        <taxon>Propionibacteriales</taxon>
        <taxon>Nocardioidaceae</taxon>
        <taxon>Pimelobacter</taxon>
    </lineage>
</organism>
<gene>
    <name evidence="2" type="ORF">F9L07_18080</name>
</gene>
<protein>
    <submittedName>
        <fullName evidence="2">DUF1800 domain-containing protein</fullName>
    </submittedName>
</protein>
<name>A0A7J5DUH7_NOCSI</name>
<evidence type="ECO:0000256" key="1">
    <source>
        <dbReference type="SAM" id="MobiDB-lite"/>
    </source>
</evidence>
<accession>A0A7J5DUH7</accession>
<dbReference type="Pfam" id="PF08811">
    <property type="entry name" value="DUF1800"/>
    <property type="match status" value="1"/>
</dbReference>
<dbReference type="AlphaFoldDB" id="A0A7J5DUH7"/>
<dbReference type="EMBL" id="WBVM01000002">
    <property type="protein sequence ID" value="KAB2808977.1"/>
    <property type="molecule type" value="Genomic_DNA"/>
</dbReference>
<evidence type="ECO:0000313" key="2">
    <source>
        <dbReference type="EMBL" id="KAB2808977.1"/>
    </source>
</evidence>
<comment type="caution">
    <text evidence="2">The sequence shown here is derived from an EMBL/GenBank/DDBJ whole genome shotgun (WGS) entry which is preliminary data.</text>
</comment>
<proteinExistence type="predicted"/>
<sequence>MVPALPGVRVRTRARTAQVRGRRADRSGVTAARPYPKTPIPTRATLHVLQRFTAGYTPALNRQVVAAGGFARWFERQLTGAYDDRWATQTAAWWPSVNATPEQVWKRHQDGVEELWRADANYQCWSLARRIGSQRQVLETMTDFWEHHLHVPAAGEVGPFRASYGRMVRARALGRYADLLQAAVTHPAMAVYLTNANSSKRAPNENLGRELLELHTVGRGHYDEDDVKASARILTGWRIGLWRDWAVSYDPAHHWTGPVTVMGFSHANAAADGRPVVTAYLNYLARHPATARRIATKLARRFVSDAPPAALVSRLASVYLKNDTAIVPVLRALATSPELAAARNAKVRTPAEDVVATWRALDVRLTAPPRNGDDEIAANQVLWQTASLGLTPFGWQRPDGRPDDAASWSSTSRFLASVDVHYTMAGGWWPRRGAAYRAPASWLPAKKLRFDQLVDHLARNLHGQRSTPLLLRVACEATGCKPREVITRKHRIVRWEMPRLLTVLLDSPTHMTR</sequence>
<reference evidence="2 3" key="1">
    <citation type="submission" date="2019-09" db="EMBL/GenBank/DDBJ databases">
        <title>Pimelobacter sp. isolated from Paulinella.</title>
        <authorList>
            <person name="Jeong S.E."/>
        </authorList>
    </citation>
    <scope>NUCLEOTIDE SEQUENCE [LARGE SCALE GENOMIC DNA]</scope>
    <source>
        <strain evidence="2 3">Pch-N</strain>
    </source>
</reference>
<dbReference type="Proteomes" id="UP000449906">
    <property type="component" value="Unassembled WGS sequence"/>
</dbReference>
<feature type="region of interest" description="Disordered" evidence="1">
    <location>
        <begin position="13"/>
        <end position="37"/>
    </location>
</feature>